<dbReference type="Pfam" id="PF04627">
    <property type="entry name" value="ATP-synt_Eps"/>
    <property type="match status" value="1"/>
</dbReference>
<dbReference type="AlphaFoldDB" id="A0A9W8HVF6"/>
<reference evidence="2" key="1">
    <citation type="submission" date="2022-07" db="EMBL/GenBank/DDBJ databases">
        <title>Phylogenomic reconstructions and comparative analyses of Kickxellomycotina fungi.</title>
        <authorList>
            <person name="Reynolds N.K."/>
            <person name="Stajich J.E."/>
            <person name="Barry K."/>
            <person name="Grigoriev I.V."/>
            <person name="Crous P."/>
            <person name="Smith M.E."/>
        </authorList>
    </citation>
    <scope>NUCLEOTIDE SEQUENCE</scope>
    <source>
        <strain evidence="2">NRRL 1565</strain>
    </source>
</reference>
<evidence type="ECO:0000256" key="1">
    <source>
        <dbReference type="ARBA" id="ARBA00009502"/>
    </source>
</evidence>
<dbReference type="Proteomes" id="UP001140094">
    <property type="component" value="Unassembled WGS sequence"/>
</dbReference>
<name>A0A9W8HVF6_9FUNG</name>
<dbReference type="Gene3D" id="1.10.1620.20">
    <property type="entry name" value="ATP synthase, F1 complex, epsilon subunit superfamily, mitochondrial"/>
    <property type="match status" value="1"/>
</dbReference>
<dbReference type="CDD" id="cd12153">
    <property type="entry name" value="F1-ATPase_epsilon"/>
    <property type="match status" value="1"/>
</dbReference>
<sequence>QGELLTKSKIKKLAKEYEAQRKLYVKYLDYLQYSSIAARALRRVAKAELQTEIAKREGVNLKFAKWEGGKSGAYNPVSAVETRPKAQE</sequence>
<accession>A0A9W8HVF6</accession>
<proteinExistence type="inferred from homology"/>
<comment type="similarity">
    <text evidence="1">Belongs to the eukaryotic ATPase epsilon family.</text>
</comment>
<dbReference type="EMBL" id="JANBUO010002409">
    <property type="protein sequence ID" value="KAJ2794783.1"/>
    <property type="molecule type" value="Genomic_DNA"/>
</dbReference>
<gene>
    <name evidence="2" type="ORF">H4R20_006112</name>
</gene>
<organism evidence="2 3">
    <name type="scientific">Coemansia guatemalensis</name>
    <dbReference type="NCBI Taxonomy" id="2761395"/>
    <lineage>
        <taxon>Eukaryota</taxon>
        <taxon>Fungi</taxon>
        <taxon>Fungi incertae sedis</taxon>
        <taxon>Zoopagomycota</taxon>
        <taxon>Kickxellomycotina</taxon>
        <taxon>Kickxellomycetes</taxon>
        <taxon>Kickxellales</taxon>
        <taxon>Kickxellaceae</taxon>
        <taxon>Coemansia</taxon>
    </lineage>
</organism>
<dbReference type="GO" id="GO:0005743">
    <property type="term" value="C:mitochondrial inner membrane"/>
    <property type="evidence" value="ECO:0007669"/>
    <property type="project" value="InterPro"/>
</dbReference>
<dbReference type="InterPro" id="IPR006721">
    <property type="entry name" value="ATP_synth_F1_esu_mt"/>
</dbReference>
<dbReference type="GO" id="GO:0045259">
    <property type="term" value="C:proton-transporting ATP synthase complex"/>
    <property type="evidence" value="ECO:0007669"/>
    <property type="project" value="InterPro"/>
</dbReference>
<comment type="caution">
    <text evidence="2">The sequence shown here is derived from an EMBL/GenBank/DDBJ whole genome shotgun (WGS) entry which is preliminary data.</text>
</comment>
<protein>
    <submittedName>
        <fullName evidence="2">Uncharacterized protein</fullName>
    </submittedName>
</protein>
<evidence type="ECO:0000313" key="3">
    <source>
        <dbReference type="Proteomes" id="UP001140094"/>
    </source>
</evidence>
<keyword evidence="3" id="KW-1185">Reference proteome</keyword>
<evidence type="ECO:0000313" key="2">
    <source>
        <dbReference type="EMBL" id="KAJ2794783.1"/>
    </source>
</evidence>
<dbReference type="OrthoDB" id="269124at2759"/>
<dbReference type="SUPFAM" id="SSF48690">
    <property type="entry name" value="Epsilon subunit of mitochondrial F1F0-ATP synthase"/>
    <property type="match status" value="1"/>
</dbReference>
<dbReference type="GO" id="GO:0046933">
    <property type="term" value="F:proton-transporting ATP synthase activity, rotational mechanism"/>
    <property type="evidence" value="ECO:0007669"/>
    <property type="project" value="InterPro"/>
</dbReference>
<feature type="non-terminal residue" evidence="2">
    <location>
        <position position="1"/>
    </location>
</feature>
<dbReference type="InterPro" id="IPR036742">
    <property type="entry name" value="ATP_synth_F1_esu_sf_mt"/>
</dbReference>